<reference evidence="2 3" key="1">
    <citation type="submission" date="2024-09" db="EMBL/GenBank/DDBJ databases">
        <title>T2T genomes of carrot and Alternaria dauci and their utility for understanding host-pathogen interaction during carrot leaf blight disease.</title>
        <authorList>
            <person name="Liu W."/>
            <person name="Xu S."/>
            <person name="Ou C."/>
            <person name="Liu X."/>
            <person name="Zhuang F."/>
            <person name="Deng X.W."/>
        </authorList>
    </citation>
    <scope>NUCLEOTIDE SEQUENCE [LARGE SCALE GENOMIC DNA]</scope>
    <source>
        <strain evidence="2 3">A2016</strain>
    </source>
</reference>
<feature type="compositionally biased region" description="Basic and acidic residues" evidence="1">
    <location>
        <begin position="595"/>
        <end position="605"/>
    </location>
</feature>
<protein>
    <submittedName>
        <fullName evidence="2">Uncharacterized protein</fullName>
    </submittedName>
</protein>
<dbReference type="GeneID" id="96083302"/>
<feature type="compositionally biased region" description="Low complexity" evidence="1">
    <location>
        <begin position="575"/>
        <end position="593"/>
    </location>
</feature>
<dbReference type="RefSeq" id="XP_069309527.1">
    <property type="nucleotide sequence ID" value="XM_069449782.1"/>
</dbReference>
<feature type="compositionally biased region" description="Basic residues" evidence="1">
    <location>
        <begin position="394"/>
        <end position="405"/>
    </location>
</feature>
<accession>A0ABR3US93</accession>
<feature type="compositionally biased region" description="Basic and acidic residues" evidence="1">
    <location>
        <begin position="322"/>
        <end position="340"/>
    </location>
</feature>
<evidence type="ECO:0000313" key="3">
    <source>
        <dbReference type="Proteomes" id="UP001578633"/>
    </source>
</evidence>
<feature type="compositionally biased region" description="Basic residues" evidence="1">
    <location>
        <begin position="300"/>
        <end position="309"/>
    </location>
</feature>
<feature type="compositionally biased region" description="Polar residues" evidence="1">
    <location>
        <begin position="623"/>
        <end position="637"/>
    </location>
</feature>
<dbReference type="Proteomes" id="UP001578633">
    <property type="component" value="Chromosome 2"/>
</dbReference>
<evidence type="ECO:0000256" key="1">
    <source>
        <dbReference type="SAM" id="MobiDB-lite"/>
    </source>
</evidence>
<organism evidence="2 3">
    <name type="scientific">Alternaria dauci</name>
    <dbReference type="NCBI Taxonomy" id="48095"/>
    <lineage>
        <taxon>Eukaryota</taxon>
        <taxon>Fungi</taxon>
        <taxon>Dikarya</taxon>
        <taxon>Ascomycota</taxon>
        <taxon>Pezizomycotina</taxon>
        <taxon>Dothideomycetes</taxon>
        <taxon>Pleosporomycetidae</taxon>
        <taxon>Pleosporales</taxon>
        <taxon>Pleosporineae</taxon>
        <taxon>Pleosporaceae</taxon>
        <taxon>Alternaria</taxon>
        <taxon>Alternaria sect. Porri</taxon>
    </lineage>
</organism>
<feature type="region of interest" description="Disordered" evidence="1">
    <location>
        <begin position="275"/>
        <end position="505"/>
    </location>
</feature>
<sequence length="772" mass="85965">MSLFNKDCSDLWDGSFEIIDDKVVWTASIHPATIFFNFLFPADHMTDNVLPLLLERNLLVGIPLQVAFALNEEYRDARTVMAPWYAKDMENIILFLTRRRPNLKPFELLWCAIHATVEINIGAYERIKRIPTTIRERVKRDAVAQARGILHNPQFNYVGPLLGHALKALEVYVRPLTTGSSSFTWIDAKLLGGLHDIHELSLDGAKARKTLFEYVQRRHPGVETLWHSLVQMYSTYDVTNFPGYGTQPMSTRSHGLWELFFRHIREDVPLQYPQAKPSVVKQKDNLPKSQGLVEEGEQKKSKRKRKSKSKSGSNVAPVEDPAVSKEHPPQDQPVPEEKPPEYQALPEEQPPPYQSVPEKQPASPQQSPAATVETHPSLPAVPEPHEKSEQKLSKKDRKNMRKKLKKLEAAQWLESSVAEEGQPPVIGNDDNDGGDATGTRTPIDELPKDDNRDSIDEDDGIGEKPAEDLVDSKSINEDPVDSTSVNEDPAREDSSDEEPAAQNCKAPVANVYAGILAEKRTLHGSGGNSAYPEEEDHVRFLSSWEKVGVRKNLPQKQKQRKNNRNIVPNTTSRVPSDSKPLPAKAKAPVSSAKSSKHDTEPRSTKVEVSAPHEATSKPRKDSSNVTVDQPTSWSALFSGSRDEESRPSPQHPNVSTNTADALSLETSGMESQRSFEESFPPLGSLPPAQSETPTNEEVPKGPAAHSTTALPEDDDVSVDSFAVRDTDMSHVEQWLMSKYASAFDGLTQAEIENARWRPEQSSVTVGMDRFTV</sequence>
<dbReference type="EMBL" id="JBHGVX010000002">
    <property type="protein sequence ID" value="KAL1798943.1"/>
    <property type="molecule type" value="Genomic_DNA"/>
</dbReference>
<feature type="compositionally biased region" description="Polar residues" evidence="1">
    <location>
        <begin position="647"/>
        <end position="672"/>
    </location>
</feature>
<feature type="compositionally biased region" description="Basic and acidic residues" evidence="1">
    <location>
        <begin position="383"/>
        <end position="393"/>
    </location>
</feature>
<keyword evidence="3" id="KW-1185">Reference proteome</keyword>
<name>A0ABR3US93_9PLEO</name>
<feature type="compositionally biased region" description="Basic and acidic residues" evidence="1">
    <location>
        <begin position="442"/>
        <end position="454"/>
    </location>
</feature>
<feature type="region of interest" description="Disordered" evidence="1">
    <location>
        <begin position="543"/>
        <end position="716"/>
    </location>
</feature>
<comment type="caution">
    <text evidence="2">The sequence shown here is derived from an EMBL/GenBank/DDBJ whole genome shotgun (WGS) entry which is preliminary data.</text>
</comment>
<feature type="compositionally biased region" description="Basic and acidic residues" evidence="1">
    <location>
        <begin position="461"/>
        <end position="476"/>
    </location>
</feature>
<gene>
    <name evidence="2" type="ORF">ACET3X_002980</name>
</gene>
<feature type="compositionally biased region" description="Polar residues" evidence="1">
    <location>
        <begin position="564"/>
        <end position="574"/>
    </location>
</feature>
<proteinExistence type="predicted"/>
<evidence type="ECO:0000313" key="2">
    <source>
        <dbReference type="EMBL" id="KAL1798943.1"/>
    </source>
</evidence>